<accession>A0A8C9L9E5</accession>
<organism evidence="3 4">
    <name type="scientific">Pavo cristatus</name>
    <name type="common">Indian peafowl</name>
    <name type="synonym">Blue peafowl</name>
    <dbReference type="NCBI Taxonomy" id="9049"/>
    <lineage>
        <taxon>Eukaryota</taxon>
        <taxon>Metazoa</taxon>
        <taxon>Chordata</taxon>
        <taxon>Craniata</taxon>
        <taxon>Vertebrata</taxon>
        <taxon>Euteleostomi</taxon>
        <taxon>Archelosauria</taxon>
        <taxon>Archosauria</taxon>
        <taxon>Dinosauria</taxon>
        <taxon>Saurischia</taxon>
        <taxon>Theropoda</taxon>
        <taxon>Coelurosauria</taxon>
        <taxon>Aves</taxon>
        <taxon>Neognathae</taxon>
        <taxon>Galloanserae</taxon>
        <taxon>Galliformes</taxon>
        <taxon>Phasianidae</taxon>
        <taxon>Phasianinae</taxon>
        <taxon>Pavo</taxon>
    </lineage>
</organism>
<reference evidence="3" key="2">
    <citation type="submission" date="2025-09" db="UniProtKB">
        <authorList>
            <consortium name="Ensembl"/>
        </authorList>
    </citation>
    <scope>IDENTIFICATION</scope>
</reference>
<sequence length="187" mass="20888">MASVVLQEQAAKAKPCGAVLAFISHRAFPGLLFAYSARQQDEKQRGLCRQQPRAGYSRGPLPARRGQCLQGSGCARRCPSVRAGRPLPGGPGMERLRADAAALEEYVEYRRIVGDDDGGKPFTPEEYEAYKRKVLPIRLQNRLYVSWRSPTGMDCKLVGPETPCFCTHRWGSLLFFLHLCILFTSKK</sequence>
<evidence type="ECO:0000313" key="3">
    <source>
        <dbReference type="Ensembl" id="ENSPSTP00000011722.1"/>
    </source>
</evidence>
<dbReference type="PANTHER" id="PTHR31214:SF2">
    <property type="entry name" value="PROTEIN FAM221A"/>
    <property type="match status" value="1"/>
</dbReference>
<dbReference type="Pfam" id="PF14753">
    <property type="entry name" value="FAM221"/>
    <property type="match status" value="1"/>
</dbReference>
<evidence type="ECO:0000256" key="2">
    <source>
        <dbReference type="ARBA" id="ARBA00039630"/>
    </source>
</evidence>
<dbReference type="InterPro" id="IPR026755">
    <property type="entry name" value="Fam221a/b"/>
</dbReference>
<proteinExistence type="inferred from homology"/>
<evidence type="ECO:0000256" key="1">
    <source>
        <dbReference type="ARBA" id="ARBA00011026"/>
    </source>
</evidence>
<dbReference type="Proteomes" id="UP000694428">
    <property type="component" value="Unplaced"/>
</dbReference>
<evidence type="ECO:0000313" key="4">
    <source>
        <dbReference type="Proteomes" id="UP000694428"/>
    </source>
</evidence>
<dbReference type="PANTHER" id="PTHR31214">
    <property type="entry name" value="PROTEIN FAM221A-RELATED"/>
    <property type="match status" value="1"/>
</dbReference>
<keyword evidence="4" id="KW-1185">Reference proteome</keyword>
<dbReference type="AlphaFoldDB" id="A0A8C9L9E5"/>
<reference evidence="3" key="1">
    <citation type="submission" date="2025-08" db="UniProtKB">
        <authorList>
            <consortium name="Ensembl"/>
        </authorList>
    </citation>
    <scope>IDENTIFICATION</scope>
</reference>
<protein>
    <recommendedName>
        <fullName evidence="2">Protein FAM221A</fullName>
    </recommendedName>
</protein>
<dbReference type="Ensembl" id="ENSPSTT00000012299.1">
    <property type="protein sequence ID" value="ENSPSTP00000011722.1"/>
    <property type="gene ID" value="ENSPSTG00000008244.1"/>
</dbReference>
<name>A0A8C9L9E5_PAVCR</name>
<comment type="similarity">
    <text evidence="1">Belongs to the FAM221 family.</text>
</comment>